<gene>
    <name evidence="3" type="ORF">DAPPUDRAFT_226226</name>
</gene>
<dbReference type="AlphaFoldDB" id="E9GXJ7"/>
<feature type="region of interest" description="Disordered" evidence="1">
    <location>
        <begin position="26"/>
        <end position="68"/>
    </location>
</feature>
<accession>E9GXJ7</accession>
<evidence type="ECO:0000256" key="1">
    <source>
        <dbReference type="SAM" id="MobiDB-lite"/>
    </source>
</evidence>
<feature type="compositionally biased region" description="Low complexity" evidence="1">
    <location>
        <begin position="215"/>
        <end position="247"/>
    </location>
</feature>
<evidence type="ECO:0000313" key="4">
    <source>
        <dbReference type="Proteomes" id="UP000000305"/>
    </source>
</evidence>
<feature type="compositionally biased region" description="Low complexity" evidence="1">
    <location>
        <begin position="125"/>
        <end position="135"/>
    </location>
</feature>
<dbReference type="InParanoid" id="E9GXJ7"/>
<evidence type="ECO:0000256" key="2">
    <source>
        <dbReference type="SAM" id="SignalP"/>
    </source>
</evidence>
<sequence>MISGNAISYALLAGVCLSAHLLRGVGSLPVPTTTTTTTTSTESPPISPAVSSDADTNESTAEASREVSYYTAVASTSRQESGEGSRTYSVATIFKRPAPSPESDNSSTDEQPTDPNLPLSSAVVSSSTAEGSCSSGVVQPGPCRKRSASTERISKEVLDYYMLGAKRSLREANPSSENWAVPNLEKSPGHNETSSDSNSQSRQSRQSSHSRDSDSPSPESSNQEASSASKSSSDSSSTDKSQPGTPM</sequence>
<dbReference type="Proteomes" id="UP000000305">
    <property type="component" value="Unassembled WGS sequence"/>
</dbReference>
<evidence type="ECO:0000313" key="3">
    <source>
        <dbReference type="EMBL" id="EFX75797.1"/>
    </source>
</evidence>
<dbReference type="OrthoDB" id="10462205at2759"/>
<protein>
    <submittedName>
        <fullName evidence="3">Uncharacterized protein</fullName>
    </submittedName>
</protein>
<dbReference type="EMBL" id="GL732573">
    <property type="protein sequence ID" value="EFX75797.1"/>
    <property type="molecule type" value="Genomic_DNA"/>
</dbReference>
<feature type="compositionally biased region" description="Low complexity" evidence="1">
    <location>
        <begin position="32"/>
        <end position="41"/>
    </location>
</feature>
<feature type="compositionally biased region" description="Low complexity" evidence="1">
    <location>
        <begin position="194"/>
        <end position="207"/>
    </location>
</feature>
<reference evidence="3 4" key="1">
    <citation type="journal article" date="2011" name="Science">
        <title>The ecoresponsive genome of Daphnia pulex.</title>
        <authorList>
            <person name="Colbourne J.K."/>
            <person name="Pfrender M.E."/>
            <person name="Gilbert D."/>
            <person name="Thomas W.K."/>
            <person name="Tucker A."/>
            <person name="Oakley T.H."/>
            <person name="Tokishita S."/>
            <person name="Aerts A."/>
            <person name="Arnold G.J."/>
            <person name="Basu M.K."/>
            <person name="Bauer D.J."/>
            <person name="Caceres C.E."/>
            <person name="Carmel L."/>
            <person name="Casola C."/>
            <person name="Choi J.H."/>
            <person name="Detter J.C."/>
            <person name="Dong Q."/>
            <person name="Dusheyko S."/>
            <person name="Eads B.D."/>
            <person name="Frohlich T."/>
            <person name="Geiler-Samerotte K.A."/>
            <person name="Gerlach D."/>
            <person name="Hatcher P."/>
            <person name="Jogdeo S."/>
            <person name="Krijgsveld J."/>
            <person name="Kriventseva E.V."/>
            <person name="Kultz D."/>
            <person name="Laforsch C."/>
            <person name="Lindquist E."/>
            <person name="Lopez J."/>
            <person name="Manak J.R."/>
            <person name="Muller J."/>
            <person name="Pangilinan J."/>
            <person name="Patwardhan R.P."/>
            <person name="Pitluck S."/>
            <person name="Pritham E.J."/>
            <person name="Rechtsteiner A."/>
            <person name="Rho M."/>
            <person name="Rogozin I.B."/>
            <person name="Sakarya O."/>
            <person name="Salamov A."/>
            <person name="Schaack S."/>
            <person name="Shapiro H."/>
            <person name="Shiga Y."/>
            <person name="Skalitzky C."/>
            <person name="Smith Z."/>
            <person name="Souvorov A."/>
            <person name="Sung W."/>
            <person name="Tang Z."/>
            <person name="Tsuchiya D."/>
            <person name="Tu H."/>
            <person name="Vos H."/>
            <person name="Wang M."/>
            <person name="Wolf Y.I."/>
            <person name="Yamagata H."/>
            <person name="Yamada T."/>
            <person name="Ye Y."/>
            <person name="Shaw J.R."/>
            <person name="Andrews J."/>
            <person name="Crease T.J."/>
            <person name="Tang H."/>
            <person name="Lucas S.M."/>
            <person name="Robertson H.M."/>
            <person name="Bork P."/>
            <person name="Koonin E.V."/>
            <person name="Zdobnov E.M."/>
            <person name="Grigoriev I.V."/>
            <person name="Lynch M."/>
            <person name="Boore J.L."/>
        </authorList>
    </citation>
    <scope>NUCLEOTIDE SEQUENCE [LARGE SCALE GENOMIC DNA]</scope>
</reference>
<feature type="chain" id="PRO_5003241360" evidence="2">
    <location>
        <begin position="28"/>
        <end position="247"/>
    </location>
</feature>
<dbReference type="HOGENOM" id="CLU_1125518_0_0_1"/>
<feature type="region of interest" description="Disordered" evidence="1">
    <location>
        <begin position="96"/>
        <end position="155"/>
    </location>
</feature>
<keyword evidence="2" id="KW-0732">Signal</keyword>
<name>E9GXJ7_DAPPU</name>
<feature type="compositionally biased region" description="Polar residues" evidence="1">
    <location>
        <begin position="49"/>
        <end position="62"/>
    </location>
</feature>
<feature type="signal peptide" evidence="2">
    <location>
        <begin position="1"/>
        <end position="27"/>
    </location>
</feature>
<organism evidence="3 4">
    <name type="scientific">Daphnia pulex</name>
    <name type="common">Water flea</name>
    <dbReference type="NCBI Taxonomy" id="6669"/>
    <lineage>
        <taxon>Eukaryota</taxon>
        <taxon>Metazoa</taxon>
        <taxon>Ecdysozoa</taxon>
        <taxon>Arthropoda</taxon>
        <taxon>Crustacea</taxon>
        <taxon>Branchiopoda</taxon>
        <taxon>Diplostraca</taxon>
        <taxon>Cladocera</taxon>
        <taxon>Anomopoda</taxon>
        <taxon>Daphniidae</taxon>
        <taxon>Daphnia</taxon>
    </lineage>
</organism>
<proteinExistence type="predicted"/>
<feature type="region of interest" description="Disordered" evidence="1">
    <location>
        <begin position="169"/>
        <end position="247"/>
    </location>
</feature>
<keyword evidence="4" id="KW-1185">Reference proteome</keyword>
<feature type="compositionally biased region" description="Polar residues" evidence="1">
    <location>
        <begin position="102"/>
        <end position="124"/>
    </location>
</feature>
<dbReference type="KEGG" id="dpx:DAPPUDRAFT_226226"/>